<dbReference type="KEGG" id="glz:GLAREA_06586"/>
<proteinExistence type="predicted"/>
<protein>
    <recommendedName>
        <fullName evidence="4">CCHC-type domain-containing protein</fullName>
    </recommendedName>
</protein>
<accession>S3E586</accession>
<feature type="compositionally biased region" description="Low complexity" evidence="1">
    <location>
        <begin position="46"/>
        <end position="61"/>
    </location>
</feature>
<dbReference type="HOGENOM" id="CLU_552128_0_0_1"/>
<sequence>MSGPPTNQGETPYPQFGGSQQNQQQQWYDLPQPYQPAPYHPPGSFQQPHHQQHQQYQQQQQGSHTAKKNPKNKKRKPCLNCGETSHPLKRCDRPPKDGKPYLQGCGNCEGSHITDNCPKPWPPKGSSEHHVMVECRDGLYQFESLIDIRTQPGFWENEHRPDTEERTKEKIEQGFYNRNIGKKLPTEEDKHRERDPAWSDPAALATKYPIGSMVPEFTRSFQRFDESAARSRRYKANDSTASASQPTANSLEPNLYQPPVPLVQAPHQHQQQVQSQDSQALLDVLAKAIDLVGNEKARLMEIMAEAIARGFTSHKRPRPAPANADTRQRGVKKQKQEQSEHVRLDKWNDSHSQFKYGAINDAREDRIQVKPETSTVVKREENHSIPFASDDVKVKIESIEDDIGCSFGSSERMKRVESRRAALERRTVDRSAPHSSSSEGTALNTVPLPSIIKTESVRSDMGGNGQKGREQEKGNSGGKHVRGYQNERWDRGGR</sequence>
<feature type="region of interest" description="Disordered" evidence="1">
    <location>
        <begin position="153"/>
        <end position="200"/>
    </location>
</feature>
<dbReference type="RefSeq" id="XP_008078725.1">
    <property type="nucleotide sequence ID" value="XM_008080534.1"/>
</dbReference>
<feature type="region of interest" description="Disordered" evidence="1">
    <location>
        <begin position="411"/>
        <end position="494"/>
    </location>
</feature>
<gene>
    <name evidence="2" type="ORF">GLAREA_06586</name>
</gene>
<dbReference type="Proteomes" id="UP000016922">
    <property type="component" value="Unassembled WGS sequence"/>
</dbReference>
<feature type="compositionally biased region" description="Basic and acidic residues" evidence="1">
    <location>
        <begin position="184"/>
        <end position="197"/>
    </location>
</feature>
<organism evidence="2 3">
    <name type="scientific">Glarea lozoyensis (strain ATCC 20868 / MF5171)</name>
    <dbReference type="NCBI Taxonomy" id="1116229"/>
    <lineage>
        <taxon>Eukaryota</taxon>
        <taxon>Fungi</taxon>
        <taxon>Dikarya</taxon>
        <taxon>Ascomycota</taxon>
        <taxon>Pezizomycotina</taxon>
        <taxon>Leotiomycetes</taxon>
        <taxon>Helotiales</taxon>
        <taxon>Helotiaceae</taxon>
        <taxon>Glarea</taxon>
    </lineage>
</organism>
<feature type="region of interest" description="Disordered" evidence="1">
    <location>
        <begin position="227"/>
        <end position="260"/>
    </location>
</feature>
<feature type="compositionally biased region" description="Polar residues" evidence="1">
    <location>
        <begin position="1"/>
        <end position="10"/>
    </location>
</feature>
<feature type="compositionally biased region" description="Basic and acidic residues" evidence="1">
    <location>
        <begin position="411"/>
        <end position="432"/>
    </location>
</feature>
<evidence type="ECO:0000313" key="3">
    <source>
        <dbReference type="Proteomes" id="UP000016922"/>
    </source>
</evidence>
<dbReference type="EMBL" id="KE145357">
    <property type="protein sequence ID" value="EPE33573.1"/>
    <property type="molecule type" value="Genomic_DNA"/>
</dbReference>
<feature type="compositionally biased region" description="Polar residues" evidence="1">
    <location>
        <begin position="237"/>
        <end position="252"/>
    </location>
</feature>
<feature type="compositionally biased region" description="Polar residues" evidence="1">
    <location>
        <begin position="433"/>
        <end position="444"/>
    </location>
</feature>
<reference evidence="2 3" key="1">
    <citation type="journal article" date="2013" name="BMC Genomics">
        <title>Genomics-driven discovery of the pneumocandin biosynthetic gene cluster in the fungus Glarea lozoyensis.</title>
        <authorList>
            <person name="Chen L."/>
            <person name="Yue Q."/>
            <person name="Zhang X."/>
            <person name="Xiang M."/>
            <person name="Wang C."/>
            <person name="Li S."/>
            <person name="Che Y."/>
            <person name="Ortiz-Lopez F.J."/>
            <person name="Bills G.F."/>
            <person name="Liu X."/>
            <person name="An Z."/>
        </authorList>
    </citation>
    <scope>NUCLEOTIDE SEQUENCE [LARGE SCALE GENOMIC DNA]</scope>
    <source>
        <strain evidence="3">ATCC 20868 / MF5171</strain>
    </source>
</reference>
<dbReference type="GeneID" id="19465639"/>
<feature type="compositionally biased region" description="Basic and acidic residues" evidence="1">
    <location>
        <begin position="485"/>
        <end position="494"/>
    </location>
</feature>
<feature type="compositionally biased region" description="Basic residues" evidence="1">
    <location>
        <begin position="65"/>
        <end position="77"/>
    </location>
</feature>
<evidence type="ECO:0000256" key="1">
    <source>
        <dbReference type="SAM" id="MobiDB-lite"/>
    </source>
</evidence>
<feature type="compositionally biased region" description="Basic and acidic residues" evidence="1">
    <location>
        <begin position="156"/>
        <end position="172"/>
    </location>
</feature>
<dbReference type="AlphaFoldDB" id="S3E586"/>
<keyword evidence="3" id="KW-1185">Reference proteome</keyword>
<evidence type="ECO:0000313" key="2">
    <source>
        <dbReference type="EMBL" id="EPE33573.1"/>
    </source>
</evidence>
<evidence type="ECO:0008006" key="4">
    <source>
        <dbReference type="Google" id="ProtNLM"/>
    </source>
</evidence>
<feature type="region of interest" description="Disordered" evidence="1">
    <location>
        <begin position="313"/>
        <end position="342"/>
    </location>
</feature>
<feature type="region of interest" description="Disordered" evidence="1">
    <location>
        <begin position="1"/>
        <end position="97"/>
    </location>
</feature>
<name>S3E586_GLAL2</name>
<feature type="compositionally biased region" description="Low complexity" evidence="1">
    <location>
        <begin position="13"/>
        <end position="32"/>
    </location>
</feature>